<feature type="transmembrane region" description="Helical" evidence="6">
    <location>
        <begin position="170"/>
        <end position="189"/>
    </location>
</feature>
<accession>A0A928YSE5</accession>
<feature type="transmembrane region" description="Helical" evidence="6">
    <location>
        <begin position="288"/>
        <end position="307"/>
    </location>
</feature>
<reference evidence="8" key="1">
    <citation type="submission" date="2018-07" db="EMBL/GenBank/DDBJ databases">
        <title>Genome assembly of strain Ka43.</title>
        <authorList>
            <person name="Kukolya J."/>
            <person name="Nagy I."/>
            <person name="Horvath B."/>
            <person name="Toth A."/>
        </authorList>
    </citation>
    <scope>NUCLEOTIDE SEQUENCE</scope>
    <source>
        <strain evidence="8">KB43</strain>
    </source>
</reference>
<dbReference type="Pfam" id="PF00892">
    <property type="entry name" value="EamA"/>
    <property type="match status" value="2"/>
</dbReference>
<name>A0A928YSE5_9GAMM</name>
<evidence type="ECO:0000256" key="5">
    <source>
        <dbReference type="ARBA" id="ARBA00023136"/>
    </source>
</evidence>
<dbReference type="PANTHER" id="PTHR32322">
    <property type="entry name" value="INNER MEMBRANE TRANSPORTER"/>
    <property type="match status" value="1"/>
</dbReference>
<comment type="caution">
    <text evidence="8">The sequence shown here is derived from an EMBL/GenBank/DDBJ whole genome shotgun (WGS) entry which is preliminary data.</text>
</comment>
<keyword evidence="9" id="KW-1185">Reference proteome</keyword>
<comment type="subcellular location">
    <subcellularLocation>
        <location evidence="1">Cell membrane</location>
        <topology evidence="1">Multi-pass membrane protein</topology>
    </subcellularLocation>
</comment>
<sequence>MNTSSSGEFFTRRSVLFLCATLCTLLWGSSYPAIKRGYAMLDIARNDIPAQMLFAGYRFFLAGLFLLVLAKLMSKSIAIPRGAQLRQIAILGLTQTTIQYVFFYVGLAYATGVKASIMNATGTFFSVLLAHFIYHNDRLTHRKVLGCAVGFFGVLVVNFNGSLLDLDFALNGEGFIVIAAFILAAASIYGKRISQHMDVMLMTAWQLSLGGLALMVLGWSTGGALGSFDWQSALLLIYLALLSSAAFALWGTLLKYNPVGMVTIFNFLVPVFGVLLSALFLGETMLEWKYLIALVLVCTGIFLVTRLPRALR</sequence>
<evidence type="ECO:0000256" key="2">
    <source>
        <dbReference type="ARBA" id="ARBA00022475"/>
    </source>
</evidence>
<evidence type="ECO:0000259" key="7">
    <source>
        <dbReference type="Pfam" id="PF00892"/>
    </source>
</evidence>
<feature type="domain" description="EamA" evidence="7">
    <location>
        <begin position="172"/>
        <end position="305"/>
    </location>
</feature>
<dbReference type="RefSeq" id="WP_193906624.1">
    <property type="nucleotide sequence ID" value="NZ_PRDL01000001.1"/>
</dbReference>
<protein>
    <submittedName>
        <fullName evidence="8">DMT family transporter</fullName>
    </submittedName>
</protein>
<feature type="transmembrane region" description="Helical" evidence="6">
    <location>
        <begin position="90"/>
        <end position="110"/>
    </location>
</feature>
<feature type="domain" description="EamA" evidence="7">
    <location>
        <begin position="18"/>
        <end position="158"/>
    </location>
</feature>
<feature type="transmembrane region" description="Helical" evidence="6">
    <location>
        <begin position="48"/>
        <end position="69"/>
    </location>
</feature>
<evidence type="ECO:0000256" key="4">
    <source>
        <dbReference type="ARBA" id="ARBA00022989"/>
    </source>
</evidence>
<keyword evidence="5 6" id="KW-0472">Membrane</keyword>
<feature type="transmembrane region" description="Helical" evidence="6">
    <location>
        <begin position="261"/>
        <end position="282"/>
    </location>
</feature>
<evidence type="ECO:0000313" key="9">
    <source>
        <dbReference type="Proteomes" id="UP000652567"/>
    </source>
</evidence>
<organism evidence="8 9">
    <name type="scientific">Cellvibrio polysaccharolyticus</name>
    <dbReference type="NCBI Taxonomy" id="2082724"/>
    <lineage>
        <taxon>Bacteria</taxon>
        <taxon>Pseudomonadati</taxon>
        <taxon>Pseudomonadota</taxon>
        <taxon>Gammaproteobacteria</taxon>
        <taxon>Cellvibrionales</taxon>
        <taxon>Cellvibrionaceae</taxon>
        <taxon>Cellvibrio</taxon>
    </lineage>
</organism>
<feature type="transmembrane region" description="Helical" evidence="6">
    <location>
        <begin position="116"/>
        <end position="133"/>
    </location>
</feature>
<feature type="transmembrane region" description="Helical" evidence="6">
    <location>
        <begin position="145"/>
        <end position="164"/>
    </location>
</feature>
<dbReference type="EMBL" id="PRDL01000001">
    <property type="protein sequence ID" value="MBE8715919.1"/>
    <property type="molecule type" value="Genomic_DNA"/>
</dbReference>
<keyword evidence="3 6" id="KW-0812">Transmembrane</keyword>
<dbReference type="Proteomes" id="UP000652567">
    <property type="component" value="Unassembled WGS sequence"/>
</dbReference>
<dbReference type="PANTHER" id="PTHR32322:SF18">
    <property type="entry name" value="S-ADENOSYLMETHIONINE_S-ADENOSYLHOMOCYSTEINE TRANSPORTER"/>
    <property type="match status" value="1"/>
</dbReference>
<dbReference type="InterPro" id="IPR000620">
    <property type="entry name" value="EamA_dom"/>
</dbReference>
<gene>
    <name evidence="8" type="ORF">C4F51_01790</name>
</gene>
<dbReference type="InterPro" id="IPR050638">
    <property type="entry name" value="AA-Vitamin_Transporters"/>
</dbReference>
<evidence type="ECO:0000313" key="8">
    <source>
        <dbReference type="EMBL" id="MBE8715919.1"/>
    </source>
</evidence>
<dbReference type="InterPro" id="IPR037185">
    <property type="entry name" value="EmrE-like"/>
</dbReference>
<dbReference type="AlphaFoldDB" id="A0A928YSE5"/>
<feature type="transmembrane region" description="Helical" evidence="6">
    <location>
        <begin position="201"/>
        <end position="221"/>
    </location>
</feature>
<dbReference type="GO" id="GO:0005886">
    <property type="term" value="C:plasma membrane"/>
    <property type="evidence" value="ECO:0007669"/>
    <property type="project" value="UniProtKB-SubCell"/>
</dbReference>
<dbReference type="SUPFAM" id="SSF103481">
    <property type="entry name" value="Multidrug resistance efflux transporter EmrE"/>
    <property type="match status" value="2"/>
</dbReference>
<feature type="transmembrane region" description="Helical" evidence="6">
    <location>
        <begin position="233"/>
        <end position="254"/>
    </location>
</feature>
<evidence type="ECO:0000256" key="3">
    <source>
        <dbReference type="ARBA" id="ARBA00022692"/>
    </source>
</evidence>
<proteinExistence type="predicted"/>
<evidence type="ECO:0000256" key="1">
    <source>
        <dbReference type="ARBA" id="ARBA00004651"/>
    </source>
</evidence>
<keyword evidence="2" id="KW-1003">Cell membrane</keyword>
<keyword evidence="4 6" id="KW-1133">Transmembrane helix</keyword>
<evidence type="ECO:0000256" key="6">
    <source>
        <dbReference type="SAM" id="Phobius"/>
    </source>
</evidence>